<comment type="caution">
    <text evidence="15">The sequence shown here is derived from an EMBL/GenBank/DDBJ whole genome shotgun (WGS) entry which is preliminary data.</text>
</comment>
<dbReference type="InterPro" id="IPR036641">
    <property type="entry name" value="HPT_dom_sf"/>
</dbReference>
<dbReference type="Pfam" id="PF02518">
    <property type="entry name" value="HATPase_c"/>
    <property type="match status" value="1"/>
</dbReference>
<dbReference type="InterPro" id="IPR011006">
    <property type="entry name" value="CheY-like_superfamily"/>
</dbReference>
<dbReference type="CDD" id="cd17546">
    <property type="entry name" value="REC_hyHK_CKI1_RcsC-like"/>
    <property type="match status" value="1"/>
</dbReference>
<dbReference type="CDD" id="cd16922">
    <property type="entry name" value="HATPase_EvgS-ArcB-TorS-like"/>
    <property type="match status" value="1"/>
</dbReference>
<dbReference type="Pfam" id="PF00072">
    <property type="entry name" value="Response_reg"/>
    <property type="match status" value="1"/>
</dbReference>
<dbReference type="Proteomes" id="UP001365405">
    <property type="component" value="Unassembled WGS sequence"/>
</dbReference>
<feature type="domain" description="HAMP" evidence="13">
    <location>
        <begin position="171"/>
        <end position="229"/>
    </location>
</feature>
<dbReference type="SUPFAM" id="SSF55874">
    <property type="entry name" value="ATPase domain of HSP90 chaperone/DNA topoisomerase II/histidine kinase"/>
    <property type="match status" value="1"/>
</dbReference>
<dbReference type="InterPro" id="IPR000014">
    <property type="entry name" value="PAS"/>
</dbReference>
<keyword evidence="6" id="KW-0418">Kinase</keyword>
<evidence type="ECO:0000313" key="15">
    <source>
        <dbReference type="EMBL" id="MEK8053146.1"/>
    </source>
</evidence>
<keyword evidence="10" id="KW-0812">Transmembrane</keyword>
<evidence type="ECO:0000256" key="2">
    <source>
        <dbReference type="ARBA" id="ARBA00004370"/>
    </source>
</evidence>
<evidence type="ECO:0000256" key="5">
    <source>
        <dbReference type="ARBA" id="ARBA00022679"/>
    </source>
</evidence>
<keyword evidence="7" id="KW-0902">Two-component regulatory system</keyword>
<dbReference type="SMART" id="SM00388">
    <property type="entry name" value="HisKA"/>
    <property type="match status" value="1"/>
</dbReference>
<dbReference type="InterPro" id="IPR035965">
    <property type="entry name" value="PAS-like_dom_sf"/>
</dbReference>
<dbReference type="InterPro" id="IPR001610">
    <property type="entry name" value="PAC"/>
</dbReference>
<dbReference type="InterPro" id="IPR001789">
    <property type="entry name" value="Sig_transdc_resp-reg_receiver"/>
</dbReference>
<dbReference type="NCBIfam" id="TIGR00229">
    <property type="entry name" value="sensory_box"/>
    <property type="match status" value="1"/>
</dbReference>
<keyword evidence="16" id="KW-1185">Reference proteome</keyword>
<sequence length="1101" mass="116796">MNARPQRQVPLSRQLLLRVVGFSLLVTLAASLLNAWLSWNTEQQRQQDQLQAALVAYSPGLARAVSQRDDESLRLQMSGLTHFPAVLTAELVGPQLHHRYAKLGANLDQPGEATSHPLLAADGHQVAAFLLLRLDRELLTRQVWRDVAAFVAATAAELLLLSALLYGIVLRTVSQPLTELSRHVSGLTAGRFDRLDVPVPRPGRGPPHEVHALAEGIARLQAALRDQLAHRDANAQALQQRRDQLNALIARQTRQLDEVLLHMADGAGVVDALGTITVANPAWGRIMGLAEGEALEGWPATRWLARPGWNHLLALLQGREAQAVTTIGVRRADGREVPVEASFSVVERGAEGRPQRIQLVLRDVSVRLETERNLIAAREAALAATRAKSEFLANMSHEIRTPMNAILGMLHLSLRTALSPQQRDYLHKIHAAARSLLALINDILDFSKIEAGKLELAQAEFAVDDVLEQVTSLVALQAQAKGLAFLVDTAPDVPPRLVGDALRLAQVLTNLCNNAVKFTDRGEVVVATRLVRPGPARPDDTLPLDDRVTLRFAIIDSGIGMSAAQTAQLFRPFTQVDASSSRRHGGTGLGLAISRQLVQLMGGDIAVDSAPGEGSEFSFTARFAPAAADTLPDAPTALPPPPLPDAGPPATPRLVPQVLVLDSRARAAAVVCATADALGCRSAQAATLDEACARLRSAAADAPVDLLLLDAGSGDAAQAATLDAAYAAARRVRGLPLRQPPRVVVLVPAGQEALIPPAARAAFDGVLSRPVTAATLLALLCEQFAGRGFVPLRRGTRPVSAPVPLPPGNLRQLDGLRVLLAEDNPINREVAVALLAEMGVRLTCADNGLEALRRLDEQPADAPFELVLMDVQMPGMDGLEATRCIRARAEWRSLPVIAITAHAMARDREQCMAAGMNDFISKPFDPADLCATLARWAPPGRSTGTPTAVSAAATAPTAAPNAAPNAAPAALPGALPRHVPGLTLAEGLRHCDGKPALYLRMLQLFVRSRADTRDTLQQGLAEGGHAAMAKLVHMVKGEAGTLGARTLFTTAAALEAELAAMAAGHSPASTRPTALPAFEAALHEVLDGLAEALKTPAPLPG</sequence>
<dbReference type="InterPro" id="IPR036097">
    <property type="entry name" value="HisK_dim/P_sf"/>
</dbReference>
<evidence type="ECO:0000259" key="12">
    <source>
        <dbReference type="PROSITE" id="PS50110"/>
    </source>
</evidence>
<dbReference type="SMART" id="SM00387">
    <property type="entry name" value="HATPase_c"/>
    <property type="match status" value="1"/>
</dbReference>
<evidence type="ECO:0000256" key="4">
    <source>
        <dbReference type="ARBA" id="ARBA00022553"/>
    </source>
</evidence>
<feature type="modified residue" description="4-aspartylphosphate" evidence="9">
    <location>
        <position position="870"/>
    </location>
</feature>
<dbReference type="Gene3D" id="1.20.120.160">
    <property type="entry name" value="HPT domain"/>
    <property type="match status" value="1"/>
</dbReference>
<evidence type="ECO:0000259" key="13">
    <source>
        <dbReference type="PROSITE" id="PS50885"/>
    </source>
</evidence>
<dbReference type="SUPFAM" id="SSF52172">
    <property type="entry name" value="CheY-like"/>
    <property type="match status" value="2"/>
</dbReference>
<dbReference type="PANTHER" id="PTHR45339">
    <property type="entry name" value="HYBRID SIGNAL TRANSDUCTION HISTIDINE KINASE J"/>
    <property type="match status" value="1"/>
</dbReference>
<feature type="domain" description="HPt" evidence="14">
    <location>
        <begin position="994"/>
        <end position="1096"/>
    </location>
</feature>
<dbReference type="PROSITE" id="PS50885">
    <property type="entry name" value="HAMP"/>
    <property type="match status" value="1"/>
</dbReference>
<dbReference type="Pfam" id="PF00512">
    <property type="entry name" value="HisKA"/>
    <property type="match status" value="1"/>
</dbReference>
<evidence type="ECO:0000256" key="8">
    <source>
        <dbReference type="PROSITE-ProRule" id="PRU00110"/>
    </source>
</evidence>
<dbReference type="CDD" id="cd00130">
    <property type="entry name" value="PAS"/>
    <property type="match status" value="1"/>
</dbReference>
<evidence type="ECO:0000256" key="10">
    <source>
        <dbReference type="SAM" id="Phobius"/>
    </source>
</evidence>
<comment type="subcellular location">
    <subcellularLocation>
        <location evidence="2">Membrane</location>
    </subcellularLocation>
</comment>
<keyword evidence="10" id="KW-0472">Membrane</keyword>
<dbReference type="InterPro" id="IPR004358">
    <property type="entry name" value="Sig_transdc_His_kin-like_C"/>
</dbReference>
<dbReference type="InterPro" id="IPR003594">
    <property type="entry name" value="HATPase_dom"/>
</dbReference>
<dbReference type="Gene3D" id="3.30.565.10">
    <property type="entry name" value="Histidine kinase-like ATPase, C-terminal domain"/>
    <property type="match status" value="1"/>
</dbReference>
<name>A0ABU9CQG8_9BURK</name>
<dbReference type="PROSITE" id="PS50894">
    <property type="entry name" value="HPT"/>
    <property type="match status" value="1"/>
</dbReference>
<feature type="domain" description="Histidine kinase" evidence="11">
    <location>
        <begin position="394"/>
        <end position="625"/>
    </location>
</feature>
<dbReference type="RefSeq" id="WP_341412892.1">
    <property type="nucleotide sequence ID" value="NZ_JBBUTH010000011.1"/>
</dbReference>
<evidence type="ECO:0000256" key="9">
    <source>
        <dbReference type="PROSITE-ProRule" id="PRU00169"/>
    </source>
</evidence>
<accession>A0ABU9CQG8</accession>
<dbReference type="PRINTS" id="PR00344">
    <property type="entry name" value="BCTRLSENSOR"/>
</dbReference>
<dbReference type="InterPro" id="IPR008207">
    <property type="entry name" value="Sig_transdc_His_kin_Hpt_dom"/>
</dbReference>
<dbReference type="InterPro" id="IPR003660">
    <property type="entry name" value="HAMP_dom"/>
</dbReference>
<dbReference type="EMBL" id="JBBUTH010000011">
    <property type="protein sequence ID" value="MEK8053146.1"/>
    <property type="molecule type" value="Genomic_DNA"/>
</dbReference>
<keyword evidence="4 9" id="KW-0597">Phosphoprotein</keyword>
<dbReference type="SUPFAM" id="SSF55785">
    <property type="entry name" value="PYP-like sensor domain (PAS domain)"/>
    <property type="match status" value="1"/>
</dbReference>
<feature type="domain" description="Response regulatory" evidence="12">
    <location>
        <begin position="657"/>
        <end position="784"/>
    </location>
</feature>
<feature type="modified residue" description="Phosphohistidine" evidence="8">
    <location>
        <position position="1033"/>
    </location>
</feature>
<evidence type="ECO:0000256" key="6">
    <source>
        <dbReference type="ARBA" id="ARBA00022777"/>
    </source>
</evidence>
<dbReference type="CDD" id="cd00082">
    <property type="entry name" value="HisKA"/>
    <property type="match status" value="1"/>
</dbReference>
<dbReference type="InterPro" id="IPR036890">
    <property type="entry name" value="HATPase_C_sf"/>
</dbReference>
<reference evidence="15 16" key="1">
    <citation type="submission" date="2024-04" db="EMBL/GenBank/DDBJ databases">
        <title>Novel species of the genus Ideonella isolated from streams.</title>
        <authorList>
            <person name="Lu H."/>
        </authorList>
    </citation>
    <scope>NUCLEOTIDE SEQUENCE [LARGE SCALE GENOMIC DNA]</scope>
    <source>
        <strain evidence="15 16">DXS22W</strain>
    </source>
</reference>
<dbReference type="PROSITE" id="PS50110">
    <property type="entry name" value="RESPONSE_REGULATORY"/>
    <property type="match status" value="2"/>
</dbReference>
<feature type="modified residue" description="4-aspartylphosphate" evidence="9">
    <location>
        <position position="710"/>
    </location>
</feature>
<dbReference type="InterPro" id="IPR003661">
    <property type="entry name" value="HisK_dim/P_dom"/>
</dbReference>
<keyword evidence="10" id="KW-1133">Transmembrane helix</keyword>
<dbReference type="SUPFAM" id="SSF47226">
    <property type="entry name" value="Histidine-containing phosphotransfer domain, HPT domain"/>
    <property type="match status" value="1"/>
</dbReference>
<dbReference type="SMART" id="SM00448">
    <property type="entry name" value="REC"/>
    <property type="match status" value="2"/>
</dbReference>
<dbReference type="PANTHER" id="PTHR45339:SF5">
    <property type="entry name" value="HISTIDINE KINASE"/>
    <property type="match status" value="1"/>
</dbReference>
<feature type="transmembrane region" description="Helical" evidence="10">
    <location>
        <begin position="147"/>
        <end position="169"/>
    </location>
</feature>
<evidence type="ECO:0000256" key="1">
    <source>
        <dbReference type="ARBA" id="ARBA00000085"/>
    </source>
</evidence>
<dbReference type="InterPro" id="IPR005467">
    <property type="entry name" value="His_kinase_dom"/>
</dbReference>
<gene>
    <name evidence="15" type="ORF">AACH10_23025</name>
</gene>
<organism evidence="15 16">
    <name type="scientific">Pseudaquabacterium inlustre</name>
    <dbReference type="NCBI Taxonomy" id="2984192"/>
    <lineage>
        <taxon>Bacteria</taxon>
        <taxon>Pseudomonadati</taxon>
        <taxon>Pseudomonadota</taxon>
        <taxon>Betaproteobacteria</taxon>
        <taxon>Burkholderiales</taxon>
        <taxon>Sphaerotilaceae</taxon>
        <taxon>Pseudaquabacterium</taxon>
    </lineage>
</organism>
<dbReference type="Gene3D" id="3.40.50.2300">
    <property type="match status" value="2"/>
</dbReference>
<dbReference type="Gene3D" id="1.10.287.130">
    <property type="match status" value="1"/>
</dbReference>
<protein>
    <recommendedName>
        <fullName evidence="3">histidine kinase</fullName>
        <ecNumber evidence="3">2.7.13.3</ecNumber>
    </recommendedName>
</protein>
<evidence type="ECO:0000313" key="16">
    <source>
        <dbReference type="Proteomes" id="UP001365405"/>
    </source>
</evidence>
<dbReference type="Pfam" id="PF01627">
    <property type="entry name" value="Hpt"/>
    <property type="match status" value="1"/>
</dbReference>
<feature type="transmembrane region" description="Helical" evidence="10">
    <location>
        <begin position="15"/>
        <end position="37"/>
    </location>
</feature>
<dbReference type="SUPFAM" id="SSF47384">
    <property type="entry name" value="Homodimeric domain of signal transducing histidine kinase"/>
    <property type="match status" value="1"/>
</dbReference>
<feature type="domain" description="Response regulatory" evidence="12">
    <location>
        <begin position="817"/>
        <end position="937"/>
    </location>
</feature>
<evidence type="ECO:0000259" key="14">
    <source>
        <dbReference type="PROSITE" id="PS50894"/>
    </source>
</evidence>
<dbReference type="PROSITE" id="PS50109">
    <property type="entry name" value="HIS_KIN"/>
    <property type="match status" value="1"/>
</dbReference>
<keyword evidence="5" id="KW-0808">Transferase</keyword>
<comment type="catalytic activity">
    <reaction evidence="1">
        <text>ATP + protein L-histidine = ADP + protein N-phospho-L-histidine.</text>
        <dbReference type="EC" id="2.7.13.3"/>
    </reaction>
</comment>
<proteinExistence type="predicted"/>
<evidence type="ECO:0000259" key="11">
    <source>
        <dbReference type="PROSITE" id="PS50109"/>
    </source>
</evidence>
<dbReference type="SMART" id="SM00086">
    <property type="entry name" value="PAC"/>
    <property type="match status" value="1"/>
</dbReference>
<dbReference type="Gene3D" id="3.30.450.20">
    <property type="entry name" value="PAS domain"/>
    <property type="match status" value="1"/>
</dbReference>
<evidence type="ECO:0000256" key="3">
    <source>
        <dbReference type="ARBA" id="ARBA00012438"/>
    </source>
</evidence>
<dbReference type="EC" id="2.7.13.3" evidence="3"/>
<evidence type="ECO:0000256" key="7">
    <source>
        <dbReference type="ARBA" id="ARBA00023012"/>
    </source>
</evidence>